<organism evidence="2 3">
    <name type="scientific">Phytophthora megakarya</name>
    <dbReference type="NCBI Taxonomy" id="4795"/>
    <lineage>
        <taxon>Eukaryota</taxon>
        <taxon>Sar</taxon>
        <taxon>Stramenopiles</taxon>
        <taxon>Oomycota</taxon>
        <taxon>Peronosporomycetes</taxon>
        <taxon>Peronosporales</taxon>
        <taxon>Peronosporaceae</taxon>
        <taxon>Phytophthora</taxon>
    </lineage>
</organism>
<protein>
    <submittedName>
        <fullName evidence="2">Uncharacterized protein</fullName>
    </submittedName>
</protein>
<comment type="caution">
    <text evidence="2">The sequence shown here is derived from an EMBL/GenBank/DDBJ whole genome shotgun (WGS) entry which is preliminary data.</text>
</comment>
<dbReference type="OrthoDB" id="123769at2759"/>
<sequence>MDYLHQATEEHGEASKKHAVKMVAIVDYSPEEEKVPKADKRSSKEIRTCFNYDKVGLLARDCPDKDKEEDGSETKITLAVRSGEAVKSDMWISDSGSSVHLVKDDKLLRKLSKKGDVVLRTAVGGNKVVIELSEVYYGEHMSDNIISCEILEEKNVYLERIGSKSYIVQQALRIKDCTDNIRKYYGARFIPNAVQRLFSKAYHVLSVHLHGILISRLDMLLFLKVNRHIWGAATVSKVVNAVNAVTEAVEEGAQELEDAVTETTLLELHKRLRHLGCDTVERMTDEAGSGIKMTIRERLNCLSCAQGKQSKVNQSKKDTGANAPIDTIGGAIGSDIKGPMTTRDRRGNR</sequence>
<name>A0A225W1K0_9STRA</name>
<evidence type="ECO:0000256" key="1">
    <source>
        <dbReference type="SAM" id="MobiDB-lite"/>
    </source>
</evidence>
<dbReference type="AlphaFoldDB" id="A0A225W1K0"/>
<keyword evidence="3" id="KW-1185">Reference proteome</keyword>
<dbReference type="EMBL" id="NBNE01002235">
    <property type="protein sequence ID" value="OWZ11068.1"/>
    <property type="molecule type" value="Genomic_DNA"/>
</dbReference>
<evidence type="ECO:0000313" key="2">
    <source>
        <dbReference type="EMBL" id="OWZ11068.1"/>
    </source>
</evidence>
<feature type="region of interest" description="Disordered" evidence="1">
    <location>
        <begin position="310"/>
        <end position="349"/>
    </location>
</feature>
<dbReference type="Proteomes" id="UP000198211">
    <property type="component" value="Unassembled WGS sequence"/>
</dbReference>
<proteinExistence type="predicted"/>
<gene>
    <name evidence="2" type="ORF">PHMEG_00015967</name>
</gene>
<evidence type="ECO:0000313" key="3">
    <source>
        <dbReference type="Proteomes" id="UP000198211"/>
    </source>
</evidence>
<accession>A0A225W1K0</accession>
<reference evidence="3" key="1">
    <citation type="submission" date="2017-03" db="EMBL/GenBank/DDBJ databases">
        <title>Phytopthora megakarya and P. palmivora, two closely related causual agents of cacao black pod achieved similar genome size and gene model numbers by different mechanisms.</title>
        <authorList>
            <person name="Ali S."/>
            <person name="Shao J."/>
            <person name="Larry D.J."/>
            <person name="Kronmiller B."/>
            <person name="Shen D."/>
            <person name="Strem M.D."/>
            <person name="Melnick R.L."/>
            <person name="Guiltinan M.J."/>
            <person name="Tyler B.M."/>
            <person name="Meinhardt L.W."/>
            <person name="Bailey B.A."/>
        </authorList>
    </citation>
    <scope>NUCLEOTIDE SEQUENCE [LARGE SCALE GENOMIC DNA]</scope>
    <source>
        <strain evidence="3">zdho120</strain>
    </source>
</reference>